<evidence type="ECO:0000256" key="2">
    <source>
        <dbReference type="HAMAP-Rule" id="MF_01805"/>
    </source>
</evidence>
<keyword evidence="2" id="KW-0132">Cell division</keyword>
<comment type="subcellular location">
    <subcellularLocation>
        <location evidence="2">Cytoplasm</location>
    </subcellularLocation>
    <text evidence="2">Associated with two foci at the outer edges of the nucleoid region in young cells, and at four foci within both cell halves in older cells.</text>
</comment>
<proteinExistence type="inferred from homology"/>
<gene>
    <name evidence="2" type="primary">scpA</name>
    <name evidence="3" type="ORF">EKO24_004940</name>
</gene>
<keyword evidence="4" id="KW-1185">Reference proteome</keyword>
<dbReference type="PANTHER" id="PTHR33969:SF2">
    <property type="entry name" value="SEGREGATION AND CONDENSATION PROTEIN A"/>
    <property type="match status" value="1"/>
</dbReference>
<keyword evidence="2" id="KW-0131">Cell cycle</keyword>
<dbReference type="PANTHER" id="PTHR33969">
    <property type="entry name" value="SEGREGATION AND CONDENSATION PROTEIN A"/>
    <property type="match status" value="1"/>
</dbReference>
<dbReference type="Proteomes" id="UP000733744">
    <property type="component" value="Unassembled WGS sequence"/>
</dbReference>
<comment type="caution">
    <text evidence="3">The sequence shown here is derived from an EMBL/GenBank/DDBJ whole genome shotgun (WGS) entry which is preliminary data.</text>
</comment>
<organism evidence="3 4">
    <name type="scientific">Candidatus Methylobacter oryzae</name>
    <dbReference type="NCBI Taxonomy" id="2497749"/>
    <lineage>
        <taxon>Bacteria</taxon>
        <taxon>Pseudomonadati</taxon>
        <taxon>Pseudomonadota</taxon>
        <taxon>Gammaproteobacteria</taxon>
        <taxon>Methylococcales</taxon>
        <taxon>Methylococcaceae</taxon>
        <taxon>Methylobacter</taxon>
    </lineage>
</organism>
<dbReference type="Gene3D" id="6.10.250.2410">
    <property type="match status" value="1"/>
</dbReference>
<sequence length="262" mass="29897">MHSFAIVNGAPFDKLPDDLYIPPDALEVLLETFEGPLDLLLYLIRKQNLDIVNIPIAQITHQYIAYIQIMEQLNLELAAEYLVMAALLAEIKSRMLLPRQPDVEEDEEDPRATLIRRLQEYELIKNAAEEIDLLPRVERDVFRIGVDVSALKDFEKQLPNVQLKEILLAFQDVLKRAEQISHHQITKEPLSVRERMSTILENLKGADSLLFSQLFIRKEGRHGVVVSFLAILELSKERLIDIIQSEPFAELRVRVAGAGADA</sequence>
<keyword evidence="2" id="KW-0963">Cytoplasm</keyword>
<comment type="function">
    <text evidence="2">Participates in chromosomal partition during cell division. May act via the formation of a condensin-like complex containing Smc and ScpB that pull DNA away from mid-cell into both cell halves.</text>
</comment>
<accession>A0ABY3CDP1</accession>
<dbReference type="InterPro" id="IPR003768">
    <property type="entry name" value="ScpA"/>
</dbReference>
<evidence type="ECO:0000313" key="4">
    <source>
        <dbReference type="Proteomes" id="UP000733744"/>
    </source>
</evidence>
<protein>
    <recommendedName>
        <fullName evidence="1 2">Segregation and condensation protein A</fullName>
    </recommendedName>
</protein>
<dbReference type="EMBL" id="RYFG02000025">
    <property type="protein sequence ID" value="TRX00788.1"/>
    <property type="molecule type" value="Genomic_DNA"/>
</dbReference>
<name>A0ABY3CDP1_9GAMM</name>
<dbReference type="Gene3D" id="1.10.10.580">
    <property type="entry name" value="Structural maintenance of chromosome 1. Chain E"/>
    <property type="match status" value="1"/>
</dbReference>
<dbReference type="HAMAP" id="MF_01805">
    <property type="entry name" value="ScpA"/>
    <property type="match status" value="1"/>
</dbReference>
<reference evidence="3 4" key="1">
    <citation type="journal article" date="2019" name="Antonie Van Leeuwenhoek">
        <title>Description of 'Ca. Methylobacter oryzae' KRF1, a novel species from the environmentally important Methylobacter clade 2.</title>
        <authorList>
            <person name="Khatri K."/>
            <person name="Mohite J.A."/>
            <person name="Pandit P.S."/>
            <person name="Bahulikar R."/>
            <person name="Rahalkar M.C."/>
        </authorList>
    </citation>
    <scope>NUCLEOTIDE SEQUENCE [LARGE SCALE GENOMIC DNA]</scope>
    <source>
        <strain evidence="3 4">KRF1</strain>
    </source>
</reference>
<keyword evidence="2" id="KW-0159">Chromosome partition</keyword>
<comment type="subunit">
    <text evidence="2">Component of a cohesin-like complex composed of ScpA, ScpB and the Smc homodimer, in which ScpA and ScpB bind to the head domain of Smc. The presence of the three proteins is required for the association of the complex with DNA.</text>
</comment>
<comment type="similarity">
    <text evidence="2">Belongs to the ScpA family.</text>
</comment>
<dbReference type="InterPro" id="IPR023093">
    <property type="entry name" value="ScpA-like_C"/>
</dbReference>
<evidence type="ECO:0000313" key="3">
    <source>
        <dbReference type="EMBL" id="TRX00788.1"/>
    </source>
</evidence>
<dbReference type="Pfam" id="PF02616">
    <property type="entry name" value="SMC_ScpA"/>
    <property type="match status" value="1"/>
</dbReference>
<evidence type="ECO:0000256" key="1">
    <source>
        <dbReference type="ARBA" id="ARBA00044777"/>
    </source>
</evidence>